<dbReference type="Proteomes" id="UP000006790">
    <property type="component" value="Chromosome 8"/>
</dbReference>
<gene>
    <name evidence="7" type="ordered locus">Ecym_8184</name>
</gene>
<dbReference type="CDD" id="cd23830">
    <property type="entry name" value="DRWD-N_Mcm21"/>
    <property type="match status" value="1"/>
</dbReference>
<evidence type="ECO:0000256" key="2">
    <source>
        <dbReference type="ARBA" id="ARBA00004584"/>
    </source>
</evidence>
<evidence type="ECO:0000256" key="1">
    <source>
        <dbReference type="ARBA" id="ARBA00004123"/>
    </source>
</evidence>
<dbReference type="FunCoup" id="G8JX96">
    <property type="interactions" value="89"/>
</dbReference>
<dbReference type="GeneID" id="11469908"/>
<comment type="subcellular location">
    <subcellularLocation>
        <location evidence="2">Chromosome</location>
        <location evidence="2">Centromere</location>
    </subcellularLocation>
    <subcellularLocation>
        <location evidence="1">Nucleus</location>
    </subcellularLocation>
</comment>
<evidence type="ECO:0000256" key="3">
    <source>
        <dbReference type="ARBA" id="ARBA00007321"/>
    </source>
</evidence>
<sequence length="248" mass="28791">MQHDVEHRMFDPTIASFFDTEIVRSPSKRNKLMKSSATSIRPDNELEKFVEIENCYRMSGITFFPLVDPGKLASNTHHDSTSLVAELLGIRLEVFNETTLKYEPPYYIILKRRPKANQIWDLYKHTIPKVIDIEQIWSTTGHGIISMDKEVYIFAKKCYMELLAIHYRLQFICNLDPQLFENIKVDSYAVMLSFQLTGEEIITVVAQLRDRSIIDCDIDIERHNEWSKIILGPLVDLPDKILILQGSV</sequence>
<organism evidence="7 8">
    <name type="scientific">Eremothecium cymbalariae (strain CBS 270.75 / DBVPG 7215 / KCTC 17166 / NRRL Y-17582)</name>
    <name type="common">Yeast</name>
    <dbReference type="NCBI Taxonomy" id="931890"/>
    <lineage>
        <taxon>Eukaryota</taxon>
        <taxon>Fungi</taxon>
        <taxon>Dikarya</taxon>
        <taxon>Ascomycota</taxon>
        <taxon>Saccharomycotina</taxon>
        <taxon>Saccharomycetes</taxon>
        <taxon>Saccharomycetales</taxon>
        <taxon>Saccharomycetaceae</taxon>
        <taxon>Eremothecium</taxon>
    </lineage>
</organism>
<dbReference type="InterPro" id="IPR018464">
    <property type="entry name" value="CENP-O"/>
</dbReference>
<dbReference type="KEGG" id="erc:Ecym_8184"/>
<keyword evidence="4" id="KW-0158">Chromosome</keyword>
<dbReference type="GO" id="GO:0071459">
    <property type="term" value="P:protein localization to chromosome, centromeric region"/>
    <property type="evidence" value="ECO:0007669"/>
    <property type="project" value="EnsemblFungi"/>
</dbReference>
<proteinExistence type="inferred from homology"/>
<evidence type="ECO:0000256" key="5">
    <source>
        <dbReference type="ARBA" id="ARBA00023242"/>
    </source>
</evidence>
<dbReference type="OMA" id="NHSFATI"/>
<dbReference type="InParanoid" id="G8JX96"/>
<dbReference type="EMBL" id="CP002504">
    <property type="protein sequence ID" value="AET41470.1"/>
    <property type="molecule type" value="Genomic_DNA"/>
</dbReference>
<comment type="similarity">
    <text evidence="3">Belongs to the CENP-O/MCM21 family.</text>
</comment>
<keyword evidence="5" id="KW-0539">Nucleus</keyword>
<dbReference type="GO" id="GO:1905262">
    <property type="term" value="P:negative regulation of meiotic DNA double-strand break formation involved in reciprocal meiotic recombination"/>
    <property type="evidence" value="ECO:0007669"/>
    <property type="project" value="EnsemblFungi"/>
</dbReference>
<reference evidence="8" key="1">
    <citation type="journal article" date="2012" name="G3 (Bethesda)">
        <title>Pichia sorbitophila, an interspecies yeast hybrid reveals early steps of genome resolution following polyploidization.</title>
        <authorList>
            <person name="Leh Louis V."/>
            <person name="Despons L."/>
            <person name="Friedrich A."/>
            <person name="Martin T."/>
            <person name="Durrens P."/>
            <person name="Casaregola S."/>
            <person name="Neuveglise C."/>
            <person name="Fairhead C."/>
            <person name="Marck C."/>
            <person name="Cruz J.A."/>
            <person name="Straub M.L."/>
            <person name="Kugler V."/>
            <person name="Sacerdot C."/>
            <person name="Uzunov Z."/>
            <person name="Thierry A."/>
            <person name="Weiss S."/>
            <person name="Bleykasten C."/>
            <person name="De Montigny J."/>
            <person name="Jacques N."/>
            <person name="Jung P."/>
            <person name="Lemaire M."/>
            <person name="Mallet S."/>
            <person name="Morel G."/>
            <person name="Richard G.F."/>
            <person name="Sarkar A."/>
            <person name="Savel G."/>
            <person name="Schacherer J."/>
            <person name="Seret M.L."/>
            <person name="Talla E."/>
            <person name="Samson G."/>
            <person name="Jubin C."/>
            <person name="Poulain J."/>
            <person name="Vacherie B."/>
            <person name="Barbe V."/>
            <person name="Pelletier E."/>
            <person name="Sherman D.J."/>
            <person name="Westhof E."/>
            <person name="Weissenbach J."/>
            <person name="Baret P.V."/>
            <person name="Wincker P."/>
            <person name="Gaillardin C."/>
            <person name="Dujon B."/>
            <person name="Souciet J.L."/>
        </authorList>
    </citation>
    <scope>NUCLEOTIDE SEQUENCE [LARGE SCALE GENOMIC DNA]</scope>
    <source>
        <strain evidence="8">CBS 270.75 / DBVPG 7215 / KCTC 17166 / NRRL Y-17582</strain>
    </source>
</reference>
<dbReference type="RefSeq" id="XP_003648287.1">
    <property type="nucleotide sequence ID" value="XM_003648239.1"/>
</dbReference>
<evidence type="ECO:0000313" key="7">
    <source>
        <dbReference type="EMBL" id="AET41470.1"/>
    </source>
</evidence>
<protein>
    <submittedName>
        <fullName evidence="7">Uncharacterized protein</fullName>
    </submittedName>
</protein>
<name>G8JX96_ERECY</name>
<dbReference type="OrthoDB" id="10050372at2759"/>
<dbReference type="GO" id="GO:0034087">
    <property type="term" value="P:establishment of mitotic sister chromatid cohesion"/>
    <property type="evidence" value="ECO:0007669"/>
    <property type="project" value="EnsemblFungi"/>
</dbReference>
<dbReference type="Pfam" id="PF09496">
    <property type="entry name" value="CENP-O"/>
    <property type="match status" value="1"/>
</dbReference>
<evidence type="ECO:0000313" key="8">
    <source>
        <dbReference type="Proteomes" id="UP000006790"/>
    </source>
</evidence>
<dbReference type="HOGENOM" id="CLU_068734_0_0_1"/>
<keyword evidence="6" id="KW-0137">Centromere</keyword>
<keyword evidence="8" id="KW-1185">Reference proteome</keyword>
<dbReference type="GO" id="GO:0000817">
    <property type="term" value="C:COMA complex"/>
    <property type="evidence" value="ECO:0007669"/>
    <property type="project" value="EnsemblFungi"/>
</dbReference>
<accession>G8JX96</accession>
<dbReference type="eggNOG" id="ENOG502RXWX">
    <property type="taxonomic scope" value="Eukaryota"/>
</dbReference>
<evidence type="ECO:0000256" key="6">
    <source>
        <dbReference type="ARBA" id="ARBA00023328"/>
    </source>
</evidence>
<dbReference type="AlphaFoldDB" id="G8JX96"/>
<evidence type="ECO:0000256" key="4">
    <source>
        <dbReference type="ARBA" id="ARBA00022454"/>
    </source>
</evidence>